<sequence>MSRTHSVRPPVQARDRKRGRRFVNAILTGVGELLITSGLVVALFLVWQLWWTGIDASASAAAATTSFEQTQVDSPEVEGTRHYEDPPAVRPVGNGQTIGMLVVPKWYGVTNNNMPVIEGTGSDVLDQAAAGHYPETQQVGEVGNFAVAAHRRTYGNSFRRIDLLEEGDEVIISTADTWYVYTVTSHEIVMPDQVEVLAPVPGEPTATPTTAMLTMTTCHGETTGEWGNDRRWIVHAELSYWMDRSEGRPASVLNDPEVN</sequence>
<dbReference type="Gene3D" id="2.40.260.10">
    <property type="entry name" value="Sortase"/>
    <property type="match status" value="1"/>
</dbReference>
<dbReference type="Proteomes" id="UP000273001">
    <property type="component" value="Chromosome"/>
</dbReference>
<protein>
    <submittedName>
        <fullName evidence="4">Class E sortase</fullName>
    </submittedName>
</protein>
<reference evidence="4 5" key="1">
    <citation type="submission" date="2018-09" db="EMBL/GenBank/DDBJ databases">
        <authorList>
            <person name="Li J."/>
        </authorList>
    </citation>
    <scope>NUCLEOTIDE SEQUENCE [LARGE SCALE GENOMIC DNA]</scope>
    <source>
        <strain evidence="4 5">2129</strain>
    </source>
</reference>
<dbReference type="Pfam" id="PF04203">
    <property type="entry name" value="Sortase"/>
    <property type="match status" value="1"/>
</dbReference>
<dbReference type="InterPro" id="IPR023365">
    <property type="entry name" value="Sortase_dom-sf"/>
</dbReference>
<proteinExistence type="predicted"/>
<name>A0ABN5PLT2_9ACTO</name>
<evidence type="ECO:0000256" key="3">
    <source>
        <dbReference type="SAM" id="Phobius"/>
    </source>
</evidence>
<keyword evidence="3" id="KW-0472">Membrane</keyword>
<dbReference type="CDD" id="cd05830">
    <property type="entry name" value="Sortase_E"/>
    <property type="match status" value="1"/>
</dbReference>
<evidence type="ECO:0000313" key="4">
    <source>
        <dbReference type="EMBL" id="AYD88854.1"/>
    </source>
</evidence>
<feature type="region of interest" description="Disordered" evidence="2">
    <location>
        <begin position="67"/>
        <end position="87"/>
    </location>
</feature>
<keyword evidence="3" id="KW-1133">Transmembrane helix</keyword>
<accession>A0ABN5PLT2</accession>
<evidence type="ECO:0000256" key="1">
    <source>
        <dbReference type="ARBA" id="ARBA00022801"/>
    </source>
</evidence>
<keyword evidence="3" id="KW-0812">Transmembrane</keyword>
<evidence type="ECO:0000256" key="2">
    <source>
        <dbReference type="SAM" id="MobiDB-lite"/>
    </source>
</evidence>
<dbReference type="InterPro" id="IPR042003">
    <property type="entry name" value="Sortase_E"/>
</dbReference>
<dbReference type="InterPro" id="IPR005754">
    <property type="entry name" value="Sortase"/>
</dbReference>
<dbReference type="RefSeq" id="WP_119835359.1">
    <property type="nucleotide sequence ID" value="NZ_CP032514.1"/>
</dbReference>
<dbReference type="NCBIfam" id="NF033747">
    <property type="entry name" value="class_E_sortase"/>
    <property type="match status" value="1"/>
</dbReference>
<evidence type="ECO:0000313" key="5">
    <source>
        <dbReference type="Proteomes" id="UP000273001"/>
    </source>
</evidence>
<gene>
    <name evidence="4" type="ORF">D5R93_00080</name>
</gene>
<dbReference type="InterPro" id="IPR053465">
    <property type="entry name" value="Sortase_Class_E"/>
</dbReference>
<keyword evidence="1" id="KW-0378">Hydrolase</keyword>
<dbReference type="NCBIfam" id="TIGR01076">
    <property type="entry name" value="sortase_fam"/>
    <property type="match status" value="1"/>
</dbReference>
<dbReference type="EMBL" id="CP032514">
    <property type="protein sequence ID" value="AYD88854.1"/>
    <property type="molecule type" value="Genomic_DNA"/>
</dbReference>
<dbReference type="SUPFAM" id="SSF63817">
    <property type="entry name" value="Sortase"/>
    <property type="match status" value="1"/>
</dbReference>
<feature type="compositionally biased region" description="Basic and acidic residues" evidence="2">
    <location>
        <begin position="78"/>
        <end position="87"/>
    </location>
</feature>
<feature type="transmembrane region" description="Helical" evidence="3">
    <location>
        <begin position="21"/>
        <end position="50"/>
    </location>
</feature>
<keyword evidence="5" id="KW-1185">Reference proteome</keyword>
<organism evidence="4 5">
    <name type="scientific">Actinomyces lilanjuaniae</name>
    <dbReference type="NCBI Taxonomy" id="2321394"/>
    <lineage>
        <taxon>Bacteria</taxon>
        <taxon>Bacillati</taxon>
        <taxon>Actinomycetota</taxon>
        <taxon>Actinomycetes</taxon>
        <taxon>Actinomycetales</taxon>
        <taxon>Actinomycetaceae</taxon>
        <taxon>Actinomyces</taxon>
    </lineage>
</organism>